<comment type="caution">
    <text evidence="1">The sequence shown here is derived from an EMBL/GenBank/DDBJ whole genome shotgun (WGS) entry which is preliminary data.</text>
</comment>
<evidence type="ECO:0000313" key="1">
    <source>
        <dbReference type="EMBL" id="MBP2017752.1"/>
    </source>
</evidence>
<name>A0ABS4JQF3_9FIRM</name>
<dbReference type="PANTHER" id="PTHR34387">
    <property type="entry name" value="SLR1258 PROTEIN"/>
    <property type="match status" value="1"/>
</dbReference>
<reference evidence="1 2" key="1">
    <citation type="submission" date="2021-03" db="EMBL/GenBank/DDBJ databases">
        <title>Genomic Encyclopedia of Type Strains, Phase IV (KMG-IV): sequencing the most valuable type-strain genomes for metagenomic binning, comparative biology and taxonomic classification.</title>
        <authorList>
            <person name="Goeker M."/>
        </authorList>
    </citation>
    <scope>NUCLEOTIDE SEQUENCE [LARGE SCALE GENOMIC DNA]</scope>
    <source>
        <strain evidence="1 2">DSM 27138</strain>
    </source>
</reference>
<dbReference type="EMBL" id="JAGGLG010000007">
    <property type="protein sequence ID" value="MBP2017752.1"/>
    <property type="molecule type" value="Genomic_DNA"/>
</dbReference>
<proteinExistence type="predicted"/>
<dbReference type="Gene3D" id="3.30.70.2970">
    <property type="entry name" value="Protein of unknown function (DUF541), domain 2"/>
    <property type="match status" value="1"/>
</dbReference>
<dbReference type="RefSeq" id="WP_209465894.1">
    <property type="nucleotide sequence ID" value="NZ_JAGGLG010000007.1"/>
</dbReference>
<organism evidence="1 2">
    <name type="scientific">Symbiobacterium terraclitae</name>
    <dbReference type="NCBI Taxonomy" id="557451"/>
    <lineage>
        <taxon>Bacteria</taxon>
        <taxon>Bacillati</taxon>
        <taxon>Bacillota</taxon>
        <taxon>Clostridia</taxon>
        <taxon>Eubacteriales</taxon>
        <taxon>Symbiobacteriaceae</taxon>
        <taxon>Symbiobacterium</taxon>
    </lineage>
</organism>
<dbReference type="PANTHER" id="PTHR34387:SF2">
    <property type="entry name" value="SLR1258 PROTEIN"/>
    <property type="match status" value="1"/>
</dbReference>
<gene>
    <name evidence="1" type="ORF">J2Z79_001137</name>
</gene>
<dbReference type="InterPro" id="IPR007497">
    <property type="entry name" value="SIMPL/DUF541"/>
</dbReference>
<keyword evidence="2" id="KW-1185">Reference proteome</keyword>
<accession>A0ABS4JQF3</accession>
<dbReference type="Pfam" id="PF04402">
    <property type="entry name" value="SIMPL"/>
    <property type="match status" value="1"/>
</dbReference>
<sequence>MKPQQFAALVAGLGLLALVLLLPGRPGPAASEPEAPPPRTVTVLGQGEVRVKPDQVTLYFSVTTWKQGASAAEAEALHDASVARLQEALQGAGADAAAVAIHAPKVRPLTRQDVAGVVHLTGYEVSTRVEVTLTNLQRMDGVVDAALAGGATELADVAYGLRDAADARQRALQAAVTDARSKALACAQGQNRSLGDLVAVEVVAEEAPVAGSRSSPTALVYRVEVRGTFEY</sequence>
<dbReference type="Proteomes" id="UP001519289">
    <property type="component" value="Unassembled WGS sequence"/>
</dbReference>
<protein>
    <submittedName>
        <fullName evidence="1">Uncharacterized protein YggE</fullName>
    </submittedName>
</protein>
<evidence type="ECO:0000313" key="2">
    <source>
        <dbReference type="Proteomes" id="UP001519289"/>
    </source>
</evidence>
<dbReference type="InterPro" id="IPR052022">
    <property type="entry name" value="26kDa_periplasmic_antigen"/>
</dbReference>